<dbReference type="InterPro" id="IPR018060">
    <property type="entry name" value="HTH_AraC"/>
</dbReference>
<name>A0A1I5ZJF5_9PSEU</name>
<dbReference type="GO" id="GO:0043565">
    <property type="term" value="F:sequence-specific DNA binding"/>
    <property type="evidence" value="ECO:0007669"/>
    <property type="project" value="InterPro"/>
</dbReference>
<dbReference type="EMBL" id="FOWC01000015">
    <property type="protein sequence ID" value="SFQ56493.1"/>
    <property type="molecule type" value="Genomic_DNA"/>
</dbReference>
<accession>A0A1I5ZJF5</accession>
<protein>
    <submittedName>
        <fullName evidence="6">Helix-turn-helix domain-containing protein</fullName>
    </submittedName>
</protein>
<evidence type="ECO:0000313" key="7">
    <source>
        <dbReference type="Proteomes" id="UP000199137"/>
    </source>
</evidence>
<evidence type="ECO:0000256" key="1">
    <source>
        <dbReference type="ARBA" id="ARBA00023015"/>
    </source>
</evidence>
<dbReference type="STRING" id="112413.SAMN05421854_115126"/>
<proteinExistence type="predicted"/>
<dbReference type="PROSITE" id="PS01124">
    <property type="entry name" value="HTH_ARAC_FAMILY_2"/>
    <property type="match status" value="1"/>
</dbReference>
<reference evidence="6 7" key="1">
    <citation type="submission" date="2016-10" db="EMBL/GenBank/DDBJ databases">
        <authorList>
            <person name="de Groot N.N."/>
        </authorList>
    </citation>
    <scope>NUCLEOTIDE SEQUENCE [LARGE SCALE GENOMIC DNA]</scope>
    <source>
        <strain evidence="6 7">DSM 44637</strain>
    </source>
</reference>
<keyword evidence="1" id="KW-0805">Transcription regulation</keyword>
<gene>
    <name evidence="6" type="ORF">SAMN05421854_115126</name>
</gene>
<keyword evidence="3" id="KW-0804">Transcription</keyword>
<evidence type="ECO:0000313" key="6">
    <source>
        <dbReference type="EMBL" id="SFQ56493.1"/>
    </source>
</evidence>
<keyword evidence="2" id="KW-0238">DNA-binding</keyword>
<dbReference type="RefSeq" id="WP_093576416.1">
    <property type="nucleotide sequence ID" value="NZ_FOWC01000015.1"/>
</dbReference>
<dbReference type="Pfam" id="PF12833">
    <property type="entry name" value="HTH_18"/>
    <property type="match status" value="1"/>
</dbReference>
<feature type="region of interest" description="Disordered" evidence="4">
    <location>
        <begin position="148"/>
        <end position="221"/>
    </location>
</feature>
<organism evidence="6 7">
    <name type="scientific">Amycolatopsis rubida</name>
    <dbReference type="NCBI Taxonomy" id="112413"/>
    <lineage>
        <taxon>Bacteria</taxon>
        <taxon>Bacillati</taxon>
        <taxon>Actinomycetota</taxon>
        <taxon>Actinomycetes</taxon>
        <taxon>Pseudonocardiales</taxon>
        <taxon>Pseudonocardiaceae</taxon>
        <taxon>Amycolatopsis</taxon>
    </lineage>
</organism>
<dbReference type="PANTHER" id="PTHR46796:SF15">
    <property type="entry name" value="BLL1074 PROTEIN"/>
    <property type="match status" value="1"/>
</dbReference>
<dbReference type="OrthoDB" id="9815799at2"/>
<dbReference type="GO" id="GO:0003700">
    <property type="term" value="F:DNA-binding transcription factor activity"/>
    <property type="evidence" value="ECO:0007669"/>
    <property type="project" value="InterPro"/>
</dbReference>
<evidence type="ECO:0000256" key="2">
    <source>
        <dbReference type="ARBA" id="ARBA00023125"/>
    </source>
</evidence>
<sequence>MYSESPPPDSLRRLVRCRWESAEPGPKRIVPDGCVDLVAGAGQVFVAGPDTTAWTSAFPPGTRLRGLRFQPGAAAAMLGVGADELRDSRVPLPDLWNRRGATLADEILSGRDLADAMADVAAERTAAADPVVERMLAHLAAEFAGNAGELGRGEGEAPSARWLADGRPAGPPTHPGARLSSNAAEPSAWRSAAPGRQPARHPTGDQAAQPPANASRSERQARRRFTLAVGYGPATYRRILRLHRAIALAPAAATLADLAVAAGYADQPHLTRECRALTGLTPGAYFAG</sequence>
<dbReference type="PANTHER" id="PTHR46796">
    <property type="entry name" value="HTH-TYPE TRANSCRIPTIONAL ACTIVATOR RHAS-RELATED"/>
    <property type="match status" value="1"/>
</dbReference>
<dbReference type="SMART" id="SM00342">
    <property type="entry name" value="HTH_ARAC"/>
    <property type="match status" value="1"/>
</dbReference>
<evidence type="ECO:0000256" key="3">
    <source>
        <dbReference type="ARBA" id="ARBA00023163"/>
    </source>
</evidence>
<evidence type="ECO:0000256" key="4">
    <source>
        <dbReference type="SAM" id="MobiDB-lite"/>
    </source>
</evidence>
<dbReference type="InterPro" id="IPR046532">
    <property type="entry name" value="DUF6597"/>
</dbReference>
<dbReference type="Pfam" id="PF20240">
    <property type="entry name" value="DUF6597"/>
    <property type="match status" value="1"/>
</dbReference>
<dbReference type="AlphaFoldDB" id="A0A1I5ZJF5"/>
<dbReference type="InterPro" id="IPR050204">
    <property type="entry name" value="AraC_XylS_family_regulators"/>
</dbReference>
<feature type="domain" description="HTH araC/xylS-type" evidence="5">
    <location>
        <begin position="217"/>
        <end position="288"/>
    </location>
</feature>
<dbReference type="Proteomes" id="UP000199137">
    <property type="component" value="Unassembled WGS sequence"/>
</dbReference>
<dbReference type="Gene3D" id="1.10.10.60">
    <property type="entry name" value="Homeodomain-like"/>
    <property type="match status" value="1"/>
</dbReference>
<evidence type="ECO:0000259" key="5">
    <source>
        <dbReference type="PROSITE" id="PS01124"/>
    </source>
</evidence>